<organism evidence="2 3">
    <name type="scientific">Flavobacterium alvei</name>
    <dbReference type="NCBI Taxonomy" id="2080416"/>
    <lineage>
        <taxon>Bacteria</taxon>
        <taxon>Pseudomonadati</taxon>
        <taxon>Bacteroidota</taxon>
        <taxon>Flavobacteriia</taxon>
        <taxon>Flavobacteriales</taxon>
        <taxon>Flavobacteriaceae</taxon>
        <taxon>Flavobacterium</taxon>
    </lineage>
</organism>
<dbReference type="EMBL" id="PQVG01000006">
    <property type="protein sequence ID" value="POY38754.1"/>
    <property type="molecule type" value="Genomic_DNA"/>
</dbReference>
<evidence type="ECO:0000313" key="3">
    <source>
        <dbReference type="Proteomes" id="UP000237310"/>
    </source>
</evidence>
<dbReference type="OrthoDB" id="1001751at2"/>
<protein>
    <recommendedName>
        <fullName evidence="4">DUF3575 domain-containing protein</fullName>
    </recommendedName>
</protein>
<dbReference type="Pfam" id="PF12099">
    <property type="entry name" value="DUF3575"/>
    <property type="match status" value="1"/>
</dbReference>
<proteinExistence type="predicted"/>
<name>A0A2S5A8B7_9FLAO</name>
<feature type="chain" id="PRO_5015745961" description="DUF3575 domain-containing protein" evidence="1">
    <location>
        <begin position="19"/>
        <end position="185"/>
    </location>
</feature>
<dbReference type="RefSeq" id="WP_103806328.1">
    <property type="nucleotide sequence ID" value="NZ_PQVG01000006.1"/>
</dbReference>
<evidence type="ECO:0000256" key="1">
    <source>
        <dbReference type="SAM" id="SignalP"/>
    </source>
</evidence>
<evidence type="ECO:0008006" key="4">
    <source>
        <dbReference type="Google" id="ProtNLM"/>
    </source>
</evidence>
<reference evidence="2 3" key="1">
    <citation type="submission" date="2018-01" db="EMBL/GenBank/DDBJ databases">
        <authorList>
            <person name="Gaut B.S."/>
            <person name="Morton B.R."/>
            <person name="Clegg M.T."/>
            <person name="Duvall M.R."/>
        </authorList>
    </citation>
    <scope>NUCLEOTIDE SEQUENCE [LARGE SCALE GENOMIC DNA]</scope>
    <source>
        <strain evidence="2 3">HR-AY</strain>
    </source>
</reference>
<accession>A0A2S5A8B7</accession>
<comment type="caution">
    <text evidence="2">The sequence shown here is derived from an EMBL/GenBank/DDBJ whole genome shotgun (WGS) entry which is preliminary data.</text>
</comment>
<sequence length="185" mass="21623">MKKIFIFTLVFFSICSHSQTYIKANAVTALLLVPNIGVETSIGKKFTFQADVMASFWESFNGHHPMKFYSLVTEVRYHFQEKYNGFYFGGHAGADRYQLQKWNYWGTNKYEDGFGYKLGATIGYEKKLNDRWLLDFFVGGGWHQGYYKGHYNDGTPGRYENVKNWNRSGDWLPYRGGIMVSYRLN</sequence>
<gene>
    <name evidence="2" type="ORF">C3L50_11495</name>
</gene>
<keyword evidence="3" id="KW-1185">Reference proteome</keyword>
<keyword evidence="1" id="KW-0732">Signal</keyword>
<feature type="signal peptide" evidence="1">
    <location>
        <begin position="1"/>
        <end position="18"/>
    </location>
</feature>
<dbReference type="Proteomes" id="UP000237310">
    <property type="component" value="Unassembled WGS sequence"/>
</dbReference>
<dbReference type="AlphaFoldDB" id="A0A2S5A8B7"/>
<evidence type="ECO:0000313" key="2">
    <source>
        <dbReference type="EMBL" id="POY38754.1"/>
    </source>
</evidence>
<dbReference type="InterPro" id="IPR021958">
    <property type="entry name" value="DUF3575"/>
</dbReference>